<feature type="transmembrane region" description="Helical" evidence="1">
    <location>
        <begin position="623"/>
        <end position="645"/>
    </location>
</feature>
<sequence>MGPRWHLRQVAAEAGTMLGLGESPEESLAGGGPSFKFAAHALGGCPPVIYFFGGGRVSDLERASYHDSVKVFLAPRGHLNRQTNQCWTEVWKDFKEREMPDMAVLLTRDNVDPQRLASWRDAMQATNTTAMHGEPGYTHVWQMIDRHVGKTLRNLVQAAQEGDLADENNFYNFKHLTARDRRILARHLVGQEGMSPPFKALLQLIKRTSHLYSYAVPSEPALRRLAAEAPLLEIGAGTGYWAYLLRRRSVVVHAYDIRLARDDNGQSSGNSVCTLRIPMVNIGVGVTPKRNYHGDYRSGDTASQKFQVVIIIIIIITTIITIIIIIIITIIIIIIIMIMFIIMIDIVDTVPLPNWADTAAALQLDSSSDVVYDESVADYLTKYKKACLGKKNQLRDVQDKLIQDNATGQDFGVAALIPNLALLAPGEQLPDFSDADFFRCAEAFRSTGFFIGFVLILLIVGLNFRPGHKESLDGALQSEESAVRWLNDLLDVDHKGLNAVSFAIACLTLAGVLGWALYTAYGLAAMPFDWIRGKQSPAEQRLDVEMSIASIRDKYRSIQSRYSARDDGSLDLSRMKAADRKELTRLQREHKSLMQHNYRLQEVEQQAKSCIPRLLQCLVPFRFLVGAFMMSLSLLVVLSLLLTLVDRLLHSPCGWSCGYTLQERRIYNPADEVYLRLSRIFPVDFVFLSVVVLYIFAATLFGIVALDIRLLCISVYTLRARKSAPQALLVMCNAMAYILLALCVALLTIAPDYTAFGSQTRPSGGANGSERCSLAQSEQKCQVSVIAKFFTRIALAMPIFSIAYFLANWAFIAVFMLVFARGLFFQRRQPFLDTATDCDEEELGLLAFSCITITSAATYCTWKADDKDFHMNLIDTPGHVDFTIEVERALRVLDGAVMICCGVGGVQSQTITVDRQMKRYEVPRVVFINKLDRYGSVLGQIRKKLGLTCQPVQLPIGEEDNFTGLCDLVAEKASFFEGKDGISRGDAGRRIAEIPENMKEKVAEHRANLLETLADVDDEFAEALRTTWG</sequence>
<dbReference type="GO" id="GO:0003746">
    <property type="term" value="F:translation elongation factor activity"/>
    <property type="evidence" value="ECO:0007669"/>
    <property type="project" value="UniProtKB-KW"/>
</dbReference>
<evidence type="ECO:0000313" key="3">
    <source>
        <dbReference type="EMBL" id="OLQ07899.1"/>
    </source>
</evidence>
<keyword evidence="1" id="KW-0812">Transmembrane</keyword>
<feature type="transmembrane region" description="Helical" evidence="1">
    <location>
        <begin position="727"/>
        <end position="750"/>
    </location>
</feature>
<dbReference type="GO" id="GO:0072665">
    <property type="term" value="P:protein localization to vacuole"/>
    <property type="evidence" value="ECO:0007669"/>
    <property type="project" value="TreeGrafter"/>
</dbReference>
<dbReference type="InterPro" id="IPR050854">
    <property type="entry name" value="LMBD1_LysCbl_Transport"/>
</dbReference>
<comment type="caution">
    <text evidence="3">The sequence shown here is derived from an EMBL/GenBank/DDBJ whole genome shotgun (WGS) entry which is preliminary data.</text>
</comment>
<dbReference type="Gene3D" id="3.40.50.300">
    <property type="entry name" value="P-loop containing nucleotide triphosphate hydrolases"/>
    <property type="match status" value="1"/>
</dbReference>
<proteinExistence type="predicted"/>
<feature type="transmembrane region" description="Helical" evidence="1">
    <location>
        <begin position="499"/>
        <end position="524"/>
    </location>
</feature>
<dbReference type="InterPro" id="IPR000795">
    <property type="entry name" value="T_Tr_GTP-bd_dom"/>
</dbReference>
<dbReference type="Proteomes" id="UP000186817">
    <property type="component" value="Unassembled WGS sequence"/>
</dbReference>
<dbReference type="GO" id="GO:0005774">
    <property type="term" value="C:vacuolar membrane"/>
    <property type="evidence" value="ECO:0007669"/>
    <property type="project" value="TreeGrafter"/>
</dbReference>
<name>A0A1Q9EKD1_SYMMI</name>
<keyword evidence="3" id="KW-0648">Protein biosynthesis</keyword>
<keyword evidence="4" id="KW-1185">Reference proteome</keyword>
<dbReference type="GO" id="GO:0005525">
    <property type="term" value="F:GTP binding"/>
    <property type="evidence" value="ECO:0007669"/>
    <property type="project" value="InterPro"/>
</dbReference>
<feature type="domain" description="Tr-type G" evidence="2">
    <location>
        <begin position="833"/>
        <end position="1029"/>
    </location>
</feature>
<dbReference type="SUPFAM" id="SSF53335">
    <property type="entry name" value="S-adenosyl-L-methionine-dependent methyltransferases"/>
    <property type="match status" value="1"/>
</dbReference>
<evidence type="ECO:0000313" key="4">
    <source>
        <dbReference type="Proteomes" id="UP000186817"/>
    </source>
</evidence>
<dbReference type="PRINTS" id="PR00315">
    <property type="entry name" value="ELONGATNFCT"/>
</dbReference>
<dbReference type="OrthoDB" id="73273at2759"/>
<dbReference type="InterPro" id="IPR029063">
    <property type="entry name" value="SAM-dependent_MTases_sf"/>
</dbReference>
<accession>A0A1Q9EKD1</accession>
<feature type="transmembrane region" description="Helical" evidence="1">
    <location>
        <begin position="309"/>
        <end position="342"/>
    </location>
</feature>
<dbReference type="InterPro" id="IPR005225">
    <property type="entry name" value="Small_GTP-bd"/>
</dbReference>
<dbReference type="Pfam" id="PF00009">
    <property type="entry name" value="GTP_EFTU"/>
    <property type="match status" value="1"/>
</dbReference>
<evidence type="ECO:0000256" key="1">
    <source>
        <dbReference type="SAM" id="Phobius"/>
    </source>
</evidence>
<dbReference type="InterPro" id="IPR027417">
    <property type="entry name" value="P-loop_NTPase"/>
</dbReference>
<reference evidence="3 4" key="1">
    <citation type="submission" date="2016-02" db="EMBL/GenBank/DDBJ databases">
        <title>Genome analysis of coral dinoflagellate symbionts highlights evolutionary adaptations to a symbiotic lifestyle.</title>
        <authorList>
            <person name="Aranda M."/>
            <person name="Li Y."/>
            <person name="Liew Y.J."/>
            <person name="Baumgarten S."/>
            <person name="Simakov O."/>
            <person name="Wilson M."/>
            <person name="Piel J."/>
            <person name="Ashoor H."/>
            <person name="Bougouffa S."/>
            <person name="Bajic V.B."/>
            <person name="Ryu T."/>
            <person name="Ravasi T."/>
            <person name="Bayer T."/>
            <person name="Micklem G."/>
            <person name="Kim H."/>
            <person name="Bhak J."/>
            <person name="Lajeunesse T.C."/>
            <person name="Voolstra C.R."/>
        </authorList>
    </citation>
    <scope>NUCLEOTIDE SEQUENCE [LARGE SCALE GENOMIC DNA]</scope>
    <source>
        <strain evidence="3 4">CCMP2467</strain>
    </source>
</reference>
<dbReference type="PANTHER" id="PTHR16130:SF2">
    <property type="entry name" value="LYSOSOMAL COBALAMIN TRANSPORT ESCORT PROTEIN LMBD1"/>
    <property type="match status" value="1"/>
</dbReference>
<keyword evidence="1" id="KW-1133">Transmembrane helix</keyword>
<dbReference type="EMBL" id="LSRX01000129">
    <property type="protein sequence ID" value="OLQ07899.1"/>
    <property type="molecule type" value="Genomic_DNA"/>
</dbReference>
<organism evidence="3 4">
    <name type="scientific">Symbiodinium microadriaticum</name>
    <name type="common">Dinoflagellate</name>
    <name type="synonym">Zooxanthella microadriatica</name>
    <dbReference type="NCBI Taxonomy" id="2951"/>
    <lineage>
        <taxon>Eukaryota</taxon>
        <taxon>Sar</taxon>
        <taxon>Alveolata</taxon>
        <taxon>Dinophyceae</taxon>
        <taxon>Suessiales</taxon>
        <taxon>Symbiodiniaceae</taxon>
        <taxon>Symbiodinium</taxon>
    </lineage>
</organism>
<dbReference type="SUPFAM" id="SSF52540">
    <property type="entry name" value="P-loop containing nucleoside triphosphate hydrolases"/>
    <property type="match status" value="1"/>
</dbReference>
<keyword evidence="1" id="KW-0472">Membrane</keyword>
<feature type="transmembrane region" description="Helical" evidence="1">
    <location>
        <begin position="447"/>
        <end position="464"/>
    </location>
</feature>
<dbReference type="NCBIfam" id="TIGR00231">
    <property type="entry name" value="small_GTP"/>
    <property type="match status" value="1"/>
</dbReference>
<feature type="transmembrane region" description="Helical" evidence="1">
    <location>
        <begin position="793"/>
        <end position="819"/>
    </location>
</feature>
<dbReference type="GO" id="GO:0003924">
    <property type="term" value="F:GTPase activity"/>
    <property type="evidence" value="ECO:0007669"/>
    <property type="project" value="InterPro"/>
</dbReference>
<dbReference type="PROSITE" id="PS51722">
    <property type="entry name" value="G_TR_2"/>
    <property type="match status" value="1"/>
</dbReference>
<gene>
    <name evidence="3" type="primary">MEF1</name>
    <name evidence="3" type="ORF">AK812_SmicGene8638</name>
</gene>
<dbReference type="AlphaFoldDB" id="A0A1Q9EKD1"/>
<feature type="transmembrane region" description="Helical" evidence="1">
    <location>
        <begin position="685"/>
        <end position="706"/>
    </location>
</feature>
<keyword evidence="3" id="KW-0251">Elongation factor</keyword>
<evidence type="ECO:0000259" key="2">
    <source>
        <dbReference type="PROSITE" id="PS51722"/>
    </source>
</evidence>
<protein>
    <submittedName>
        <fullName evidence="3">Elongation factor G, mitochondrial</fullName>
    </submittedName>
</protein>
<dbReference type="PANTHER" id="PTHR16130">
    <property type="entry name" value="LYSOSOMAL COBALAMIN TRANSPORTER-RELATED"/>
    <property type="match status" value="1"/>
</dbReference>